<dbReference type="InterPro" id="IPR029039">
    <property type="entry name" value="Flavoprotein-like_sf"/>
</dbReference>
<evidence type="ECO:0000313" key="3">
    <source>
        <dbReference type="EMBL" id="KUK62298.1"/>
    </source>
</evidence>
<evidence type="ECO:0008006" key="5">
    <source>
        <dbReference type="Google" id="ProtNLM"/>
    </source>
</evidence>
<proteinExistence type="predicted"/>
<evidence type="ECO:0000256" key="2">
    <source>
        <dbReference type="SAM" id="Phobius"/>
    </source>
</evidence>
<keyword evidence="2" id="KW-1133">Transmembrane helix</keyword>
<name>A0A101GPK3_9EURY</name>
<feature type="compositionally biased region" description="Basic and acidic residues" evidence="1">
    <location>
        <begin position="213"/>
        <end position="229"/>
    </location>
</feature>
<feature type="compositionally biased region" description="Acidic residues" evidence="1">
    <location>
        <begin position="178"/>
        <end position="187"/>
    </location>
</feature>
<feature type="compositionally biased region" description="Basic and acidic residues" evidence="1">
    <location>
        <begin position="165"/>
        <end position="177"/>
    </location>
</feature>
<dbReference type="PROSITE" id="PS00201">
    <property type="entry name" value="FLAVODOXIN"/>
    <property type="match status" value="1"/>
</dbReference>
<keyword evidence="2" id="KW-0812">Transmembrane</keyword>
<gene>
    <name evidence="3" type="ORF">XD82_0717</name>
</gene>
<dbReference type="EMBL" id="LGGD01000071">
    <property type="protein sequence ID" value="KUK62298.1"/>
    <property type="molecule type" value="Genomic_DNA"/>
</dbReference>
<comment type="caution">
    <text evidence="3">The sequence shown here is derived from an EMBL/GenBank/DDBJ whole genome shotgun (WGS) entry which is preliminary data.</text>
</comment>
<dbReference type="Gene3D" id="3.40.50.360">
    <property type="match status" value="1"/>
</dbReference>
<feature type="compositionally biased region" description="Basic and acidic residues" evidence="1">
    <location>
        <begin position="188"/>
        <end position="206"/>
    </location>
</feature>
<reference evidence="4" key="1">
    <citation type="journal article" date="2015" name="MBio">
        <title>Genome-Resolved Metagenomic Analysis Reveals Roles for Candidate Phyla and Other Microbial Community Members in Biogeochemical Transformations in Oil Reservoirs.</title>
        <authorList>
            <person name="Hu P."/>
            <person name="Tom L."/>
            <person name="Singh A."/>
            <person name="Thomas B.C."/>
            <person name="Baker B.J."/>
            <person name="Piceno Y.M."/>
            <person name="Andersen G.L."/>
            <person name="Banfield J.F."/>
        </authorList>
    </citation>
    <scope>NUCLEOTIDE SEQUENCE [LARGE SCALE GENOMIC DNA]</scope>
</reference>
<dbReference type="GO" id="GO:0009055">
    <property type="term" value="F:electron transfer activity"/>
    <property type="evidence" value="ECO:0007669"/>
    <property type="project" value="InterPro"/>
</dbReference>
<organism evidence="3 4">
    <name type="scientific">Methanoculleus marisnigri</name>
    <dbReference type="NCBI Taxonomy" id="2198"/>
    <lineage>
        <taxon>Archaea</taxon>
        <taxon>Methanobacteriati</taxon>
        <taxon>Methanobacteriota</taxon>
        <taxon>Stenosarchaea group</taxon>
        <taxon>Methanomicrobia</taxon>
        <taxon>Methanomicrobiales</taxon>
        <taxon>Methanomicrobiaceae</taxon>
        <taxon>Methanoculleus</taxon>
    </lineage>
</organism>
<protein>
    <recommendedName>
        <fullName evidence="5">Flavodoxin-like domain-containing protein</fullName>
    </recommendedName>
</protein>
<evidence type="ECO:0000256" key="1">
    <source>
        <dbReference type="SAM" id="MobiDB-lite"/>
    </source>
</evidence>
<accession>A0A101GPK3</accession>
<feature type="transmembrane region" description="Helical" evidence="2">
    <location>
        <begin position="30"/>
        <end position="48"/>
    </location>
</feature>
<dbReference type="GO" id="GO:0010181">
    <property type="term" value="F:FMN binding"/>
    <property type="evidence" value="ECO:0007669"/>
    <property type="project" value="InterPro"/>
</dbReference>
<dbReference type="SUPFAM" id="SSF52218">
    <property type="entry name" value="Flavoproteins"/>
    <property type="match status" value="1"/>
</dbReference>
<sequence length="249" mass="27281">CRRGTRRRACGLAPGGEGDEAGSPLRKLGVVHLPSGAMVMILIVYYSWQGHTGKVATALAEQVGGRLERIEPAPGPGVVRGGVMAAFGMRAAIRPAQTDLAGVDYLVVATPVWSRKVPPYINEYLALVSNASGKPFSVLAETRSSPGQSWRLLLRPLRRSSECQRYPEEVEHHRDQNAEDPADSADQDGDKVDRYVGPADEAHQVEEVDEPEQDHAHDGVDDEARHALDDFVEDERDDDHQDQSEEPCE</sequence>
<dbReference type="AlphaFoldDB" id="A0A101GPK3"/>
<dbReference type="Proteomes" id="UP000054323">
    <property type="component" value="Unassembled WGS sequence"/>
</dbReference>
<feature type="non-terminal residue" evidence="3">
    <location>
        <position position="1"/>
    </location>
</feature>
<dbReference type="InterPro" id="IPR001226">
    <property type="entry name" value="Flavodoxin_CS"/>
</dbReference>
<keyword evidence="2" id="KW-0472">Membrane</keyword>
<evidence type="ECO:0000313" key="4">
    <source>
        <dbReference type="Proteomes" id="UP000054323"/>
    </source>
</evidence>
<feature type="region of interest" description="Disordered" evidence="1">
    <location>
        <begin position="165"/>
        <end position="249"/>
    </location>
</feature>